<keyword evidence="11 14" id="KW-0418">Kinase</keyword>
<comment type="catalytic activity">
    <reaction evidence="1 14">
        <text>adenosylcob(III)inamide + ATP = adenosylcob(III)inamide phosphate + ADP + H(+)</text>
        <dbReference type="Rhea" id="RHEA:15769"/>
        <dbReference type="ChEBI" id="CHEBI:2480"/>
        <dbReference type="ChEBI" id="CHEBI:15378"/>
        <dbReference type="ChEBI" id="CHEBI:30616"/>
        <dbReference type="ChEBI" id="CHEBI:58502"/>
        <dbReference type="ChEBI" id="CHEBI:456216"/>
        <dbReference type="EC" id="2.7.1.156"/>
    </reaction>
</comment>
<evidence type="ECO:0000256" key="2">
    <source>
        <dbReference type="ARBA" id="ARBA00000711"/>
    </source>
</evidence>
<name>A0A1L9NW66_9RHOB</name>
<feature type="active site" description="GMP-histidine intermediate" evidence="15">
    <location>
        <position position="51"/>
    </location>
</feature>
<feature type="binding site" evidence="16">
    <location>
        <begin position="52"/>
        <end position="55"/>
    </location>
    <ligand>
        <name>GTP</name>
        <dbReference type="ChEBI" id="CHEBI:37565"/>
    </ligand>
</feature>
<accession>A0A1L9NW66</accession>
<keyword evidence="17" id="KW-0548">Nucleotidyltransferase</keyword>
<gene>
    <name evidence="17" type="primary">cobP</name>
    <name evidence="17" type="ORF">PFRI_23140</name>
</gene>
<dbReference type="GO" id="GO:0043752">
    <property type="term" value="F:adenosylcobinamide kinase activity"/>
    <property type="evidence" value="ECO:0007669"/>
    <property type="project" value="UniProtKB-EC"/>
</dbReference>
<dbReference type="GO" id="GO:0008820">
    <property type="term" value="F:cobinamide phosphate guanylyltransferase activity"/>
    <property type="evidence" value="ECO:0007669"/>
    <property type="project" value="UniProtKB-UniRule"/>
</dbReference>
<reference evidence="17 18" key="1">
    <citation type="submission" date="2016-10" db="EMBL/GenBank/DDBJ databases">
        <title>Genome sequence of Planktotalea frisia SH6-1.</title>
        <authorList>
            <person name="Poehlein A."/>
            <person name="Bakenhus I."/>
            <person name="Voget S."/>
            <person name="Brinkhoff T."/>
            <person name="Simon M."/>
        </authorList>
    </citation>
    <scope>NUCLEOTIDE SEQUENCE [LARGE SCALE GENOMIC DNA]</scope>
    <source>
        <strain evidence="17 18">SH6-1</strain>
    </source>
</reference>
<dbReference type="PANTHER" id="PTHR34848">
    <property type="match status" value="1"/>
</dbReference>
<dbReference type="STRING" id="696762.PFRI_23140"/>
<comment type="pathway">
    <text evidence="5 14">Cofactor biosynthesis; adenosylcobalamin biosynthesis; adenosylcobalamin from cob(II)yrinate a,c-diamide: step 6/7.</text>
</comment>
<keyword evidence="10 14" id="KW-0547">Nucleotide-binding</keyword>
<dbReference type="InterPro" id="IPR003203">
    <property type="entry name" value="CobU/CobP"/>
</dbReference>
<feature type="binding site" evidence="16">
    <location>
        <position position="63"/>
    </location>
    <ligand>
        <name>GTP</name>
        <dbReference type="ChEBI" id="CHEBI:37565"/>
    </ligand>
</feature>
<keyword evidence="13 14" id="KW-0342">GTP-binding</keyword>
<dbReference type="EC" id="2.7.7.62" evidence="14"/>
<comment type="catalytic activity">
    <reaction evidence="2 14">
        <text>adenosylcob(III)inamide phosphate + GTP + H(+) = adenosylcob(III)inamide-GDP + diphosphate</text>
        <dbReference type="Rhea" id="RHEA:22712"/>
        <dbReference type="ChEBI" id="CHEBI:15378"/>
        <dbReference type="ChEBI" id="CHEBI:33019"/>
        <dbReference type="ChEBI" id="CHEBI:37565"/>
        <dbReference type="ChEBI" id="CHEBI:58502"/>
        <dbReference type="ChEBI" id="CHEBI:60487"/>
        <dbReference type="EC" id="2.7.7.62"/>
    </reaction>
</comment>
<dbReference type="NCBIfam" id="NF004469">
    <property type="entry name" value="PRK05800.1"/>
    <property type="match status" value="1"/>
</dbReference>
<keyword evidence="9 14" id="KW-0808">Transferase</keyword>
<comment type="pathway">
    <text evidence="6 14">Cofactor biosynthesis; adenosylcobalamin biosynthesis; adenosylcobalamin from cob(II)yrinate a,c-diamide: step 5/7.</text>
</comment>
<proteinExistence type="inferred from homology"/>
<evidence type="ECO:0000256" key="9">
    <source>
        <dbReference type="ARBA" id="ARBA00022679"/>
    </source>
</evidence>
<evidence type="ECO:0000256" key="16">
    <source>
        <dbReference type="PIRSR" id="PIRSR006135-2"/>
    </source>
</evidence>
<dbReference type="Pfam" id="PF02283">
    <property type="entry name" value="CobU"/>
    <property type="match status" value="1"/>
</dbReference>
<comment type="function">
    <text evidence="4 14">Catalyzes ATP-dependent phosphorylation of adenosylcobinamide and addition of GMP to adenosylcobinamide phosphate.</text>
</comment>
<dbReference type="AlphaFoldDB" id="A0A1L9NW66"/>
<protein>
    <recommendedName>
        <fullName evidence="14">Bifunctional adenosylcobalamin biosynthesis protein</fullName>
        <ecNumber evidence="14">2.7.1.156</ecNumber>
        <ecNumber evidence="14">2.7.7.62</ecNumber>
    </recommendedName>
</protein>
<evidence type="ECO:0000256" key="11">
    <source>
        <dbReference type="ARBA" id="ARBA00022777"/>
    </source>
</evidence>
<dbReference type="InterPro" id="IPR027417">
    <property type="entry name" value="P-loop_NTPase"/>
</dbReference>
<feature type="binding site" evidence="16">
    <location>
        <position position="84"/>
    </location>
    <ligand>
        <name>GTP</name>
        <dbReference type="ChEBI" id="CHEBI:37565"/>
    </ligand>
</feature>
<evidence type="ECO:0000256" key="1">
    <source>
        <dbReference type="ARBA" id="ARBA00000312"/>
    </source>
</evidence>
<dbReference type="UniPathway" id="UPA00148">
    <property type="reaction ID" value="UER00236"/>
</dbReference>
<evidence type="ECO:0000256" key="12">
    <source>
        <dbReference type="ARBA" id="ARBA00022840"/>
    </source>
</evidence>
<feature type="binding site" evidence="16">
    <location>
        <begin position="35"/>
        <end position="37"/>
    </location>
    <ligand>
        <name>GTP</name>
        <dbReference type="ChEBI" id="CHEBI:37565"/>
    </ligand>
</feature>
<feature type="binding site" evidence="16">
    <location>
        <begin position="10"/>
        <end position="17"/>
    </location>
    <ligand>
        <name>GTP</name>
        <dbReference type="ChEBI" id="CHEBI:37565"/>
    </ligand>
</feature>
<keyword evidence="12 14" id="KW-0067">ATP-binding</keyword>
<evidence type="ECO:0000256" key="13">
    <source>
        <dbReference type="ARBA" id="ARBA00023134"/>
    </source>
</evidence>
<dbReference type="EC" id="2.7.1.156" evidence="14"/>
<evidence type="ECO:0000256" key="7">
    <source>
        <dbReference type="ARBA" id="ARBA00007490"/>
    </source>
</evidence>
<dbReference type="GO" id="GO:0005524">
    <property type="term" value="F:ATP binding"/>
    <property type="evidence" value="ECO:0007669"/>
    <property type="project" value="UniProtKB-UniRule"/>
</dbReference>
<keyword evidence="8 14" id="KW-0169">Cobalamin biosynthesis</keyword>
<dbReference type="GO" id="GO:0005525">
    <property type="term" value="F:GTP binding"/>
    <property type="evidence" value="ECO:0007669"/>
    <property type="project" value="UniProtKB-UniRule"/>
</dbReference>
<dbReference type="PANTHER" id="PTHR34848:SF1">
    <property type="entry name" value="BIFUNCTIONAL ADENOSYLCOBALAMIN BIOSYNTHESIS PROTEIN COBU"/>
    <property type="match status" value="1"/>
</dbReference>
<comment type="catalytic activity">
    <reaction evidence="3">
        <text>adenosylcob(III)inamide + GTP = adenosylcob(III)inamide phosphate + GDP + H(+)</text>
        <dbReference type="Rhea" id="RHEA:15765"/>
        <dbReference type="ChEBI" id="CHEBI:2480"/>
        <dbReference type="ChEBI" id="CHEBI:15378"/>
        <dbReference type="ChEBI" id="CHEBI:37565"/>
        <dbReference type="ChEBI" id="CHEBI:58189"/>
        <dbReference type="ChEBI" id="CHEBI:58502"/>
        <dbReference type="EC" id="2.7.1.156"/>
    </reaction>
</comment>
<organism evidence="17 18">
    <name type="scientific">Planktotalea frisia</name>
    <dbReference type="NCBI Taxonomy" id="696762"/>
    <lineage>
        <taxon>Bacteria</taxon>
        <taxon>Pseudomonadati</taxon>
        <taxon>Pseudomonadota</taxon>
        <taxon>Alphaproteobacteria</taxon>
        <taxon>Rhodobacterales</taxon>
        <taxon>Paracoccaceae</taxon>
        <taxon>Planktotalea</taxon>
    </lineage>
</organism>
<dbReference type="CDD" id="cd00544">
    <property type="entry name" value="CobU"/>
    <property type="match status" value="1"/>
</dbReference>
<evidence type="ECO:0000256" key="5">
    <source>
        <dbReference type="ARBA" id="ARBA00004692"/>
    </source>
</evidence>
<dbReference type="PIRSF" id="PIRSF006135">
    <property type="entry name" value="CobU"/>
    <property type="match status" value="1"/>
</dbReference>
<comment type="similarity">
    <text evidence="7 14">Belongs to the CobU/CobP family.</text>
</comment>
<evidence type="ECO:0000256" key="10">
    <source>
        <dbReference type="ARBA" id="ARBA00022741"/>
    </source>
</evidence>
<dbReference type="EMBL" id="MLCB01000143">
    <property type="protein sequence ID" value="OJI93414.1"/>
    <property type="molecule type" value="Genomic_DNA"/>
</dbReference>
<dbReference type="Gene3D" id="3.40.50.300">
    <property type="entry name" value="P-loop containing nucleotide triphosphate hydrolases"/>
    <property type="match status" value="1"/>
</dbReference>
<evidence type="ECO:0000256" key="4">
    <source>
        <dbReference type="ARBA" id="ARBA00003889"/>
    </source>
</evidence>
<comment type="caution">
    <text evidence="17">The sequence shown here is derived from an EMBL/GenBank/DDBJ whole genome shotgun (WGS) entry which is preliminary data.</text>
</comment>
<evidence type="ECO:0000256" key="3">
    <source>
        <dbReference type="ARBA" id="ARBA00001522"/>
    </source>
</evidence>
<sequence length="172" mass="18589">MSNKLTLVIGGAASGKSAFAENIVINTGKTRIYLATARVLDGEMEQKVTRHKNMRGAGWATFETPLAPEDVLRERTASETILLDCATMWLMNHLMDETDLESAETALMNGLKGSKADCVIVTNELGLGIVPADALSRRFRQKQGELNQRLAAQANTVVHVVAGLPNILKGTL</sequence>
<dbReference type="Proteomes" id="UP000184514">
    <property type="component" value="Unassembled WGS sequence"/>
</dbReference>
<evidence type="ECO:0000256" key="15">
    <source>
        <dbReference type="PIRSR" id="PIRSR006135-1"/>
    </source>
</evidence>
<evidence type="ECO:0000256" key="8">
    <source>
        <dbReference type="ARBA" id="ARBA00022573"/>
    </source>
</evidence>
<dbReference type="RefSeq" id="WP_072630868.1">
    <property type="nucleotide sequence ID" value="NZ_MLCB01000143.1"/>
</dbReference>
<evidence type="ECO:0000313" key="18">
    <source>
        <dbReference type="Proteomes" id="UP000184514"/>
    </source>
</evidence>
<dbReference type="SUPFAM" id="SSF52540">
    <property type="entry name" value="P-loop containing nucleoside triphosphate hydrolases"/>
    <property type="match status" value="1"/>
</dbReference>
<evidence type="ECO:0000256" key="6">
    <source>
        <dbReference type="ARBA" id="ARBA00005159"/>
    </source>
</evidence>
<keyword evidence="18" id="KW-1185">Reference proteome</keyword>
<evidence type="ECO:0000313" key="17">
    <source>
        <dbReference type="EMBL" id="OJI93414.1"/>
    </source>
</evidence>
<dbReference type="GO" id="GO:0009236">
    <property type="term" value="P:cobalamin biosynthetic process"/>
    <property type="evidence" value="ECO:0007669"/>
    <property type="project" value="UniProtKB-UniRule"/>
</dbReference>
<evidence type="ECO:0000256" key="14">
    <source>
        <dbReference type="PIRNR" id="PIRNR006135"/>
    </source>
</evidence>
<dbReference type="OrthoDB" id="9788370at2"/>